<evidence type="ECO:0000313" key="1">
    <source>
        <dbReference type="Proteomes" id="UP001652621"/>
    </source>
</evidence>
<proteinExistence type="predicted"/>
<sequence length="104" mass="11845">MSLPEISRKSLGLKPIAKYPNKAEACQNCFKQINNTTQSLQETITTQNDVIMKTLSEHKVLTGRILYQEVTQNNLDFTFPLDSLNGLSDEFINFGFQNQTFNLN</sequence>
<name>A0ABM3ULL7_MUSDO</name>
<dbReference type="RefSeq" id="XP_058974419.1">
    <property type="nucleotide sequence ID" value="XM_059118436.1"/>
</dbReference>
<evidence type="ECO:0000313" key="2">
    <source>
        <dbReference type="RefSeq" id="XP_058974419.1"/>
    </source>
</evidence>
<gene>
    <name evidence="2" type="primary">LOC101888452</name>
</gene>
<protein>
    <submittedName>
        <fullName evidence="2">Uncharacterized protein LOC101888452</fullName>
    </submittedName>
</protein>
<accession>A0ABM3ULL7</accession>
<reference evidence="2" key="1">
    <citation type="submission" date="2025-08" db="UniProtKB">
        <authorList>
            <consortium name="RefSeq"/>
        </authorList>
    </citation>
    <scope>IDENTIFICATION</scope>
    <source>
        <strain evidence="2">Aabys</strain>
        <tissue evidence="2">Whole body</tissue>
    </source>
</reference>
<dbReference type="GeneID" id="101888452"/>
<organism evidence="1 2">
    <name type="scientific">Musca domestica</name>
    <name type="common">House fly</name>
    <dbReference type="NCBI Taxonomy" id="7370"/>
    <lineage>
        <taxon>Eukaryota</taxon>
        <taxon>Metazoa</taxon>
        <taxon>Ecdysozoa</taxon>
        <taxon>Arthropoda</taxon>
        <taxon>Hexapoda</taxon>
        <taxon>Insecta</taxon>
        <taxon>Pterygota</taxon>
        <taxon>Neoptera</taxon>
        <taxon>Endopterygota</taxon>
        <taxon>Diptera</taxon>
        <taxon>Brachycera</taxon>
        <taxon>Muscomorpha</taxon>
        <taxon>Muscoidea</taxon>
        <taxon>Muscidae</taxon>
        <taxon>Musca</taxon>
    </lineage>
</organism>
<dbReference type="Proteomes" id="UP001652621">
    <property type="component" value="Unplaced"/>
</dbReference>
<keyword evidence="1" id="KW-1185">Reference proteome</keyword>